<organism evidence="1 2">
    <name type="scientific">Elysia chlorotica</name>
    <name type="common">Eastern emerald elysia</name>
    <name type="synonym">Sea slug</name>
    <dbReference type="NCBI Taxonomy" id="188477"/>
    <lineage>
        <taxon>Eukaryota</taxon>
        <taxon>Metazoa</taxon>
        <taxon>Spiralia</taxon>
        <taxon>Lophotrochozoa</taxon>
        <taxon>Mollusca</taxon>
        <taxon>Gastropoda</taxon>
        <taxon>Heterobranchia</taxon>
        <taxon>Euthyneura</taxon>
        <taxon>Panpulmonata</taxon>
        <taxon>Sacoglossa</taxon>
        <taxon>Placobranchoidea</taxon>
        <taxon>Plakobranchidae</taxon>
        <taxon>Elysia</taxon>
    </lineage>
</organism>
<feature type="non-terminal residue" evidence="1">
    <location>
        <position position="1"/>
    </location>
</feature>
<reference evidence="1 2" key="1">
    <citation type="submission" date="2019-01" db="EMBL/GenBank/DDBJ databases">
        <title>A draft genome assembly of the solar-powered sea slug Elysia chlorotica.</title>
        <authorList>
            <person name="Cai H."/>
            <person name="Li Q."/>
            <person name="Fang X."/>
            <person name="Li J."/>
            <person name="Curtis N.E."/>
            <person name="Altenburger A."/>
            <person name="Shibata T."/>
            <person name="Feng M."/>
            <person name="Maeda T."/>
            <person name="Schwartz J.A."/>
            <person name="Shigenobu S."/>
            <person name="Lundholm N."/>
            <person name="Nishiyama T."/>
            <person name="Yang H."/>
            <person name="Hasebe M."/>
            <person name="Li S."/>
            <person name="Pierce S.K."/>
            <person name="Wang J."/>
        </authorList>
    </citation>
    <scope>NUCLEOTIDE SEQUENCE [LARGE SCALE GENOMIC DNA]</scope>
    <source>
        <strain evidence="1">EC2010</strain>
        <tissue evidence="1">Whole organism of an adult</tissue>
    </source>
</reference>
<gene>
    <name evidence="1" type="ORF">EGW08_023713</name>
</gene>
<dbReference type="EMBL" id="RQTK01002431">
    <property type="protein sequence ID" value="RUS68525.1"/>
    <property type="molecule type" value="Genomic_DNA"/>
</dbReference>
<dbReference type="Proteomes" id="UP000271974">
    <property type="component" value="Unassembled WGS sequence"/>
</dbReference>
<accession>A0A433SI85</accession>
<comment type="caution">
    <text evidence="1">The sequence shown here is derived from an EMBL/GenBank/DDBJ whole genome shotgun (WGS) entry which is preliminary data.</text>
</comment>
<evidence type="ECO:0000313" key="2">
    <source>
        <dbReference type="Proteomes" id="UP000271974"/>
    </source>
</evidence>
<evidence type="ECO:0000313" key="1">
    <source>
        <dbReference type="EMBL" id="RUS68525.1"/>
    </source>
</evidence>
<dbReference type="AlphaFoldDB" id="A0A433SI85"/>
<sequence length="127" mass="14413">EIERKTETLGLFHIESFLKKVCDLTFFSHFISERKIRALKLVTVKMTCHVHKTTKIYCATVIELNEGTEEPSFSASFPQKSGTKYAFNTEEDVGLVIPGPPDFYSWVVLNHKAQAEDHGAQNAPCFF</sequence>
<proteinExistence type="predicted"/>
<name>A0A433SI85_ELYCH</name>
<keyword evidence="2" id="KW-1185">Reference proteome</keyword>
<protein>
    <submittedName>
        <fullName evidence="1">Uncharacterized protein</fullName>
    </submittedName>
</protein>